<evidence type="ECO:0000259" key="1">
    <source>
        <dbReference type="Pfam" id="PF04457"/>
    </source>
</evidence>
<dbReference type="EMBL" id="LHQS01000002">
    <property type="protein sequence ID" value="RXE56116.1"/>
    <property type="molecule type" value="Genomic_DNA"/>
</dbReference>
<dbReference type="InterPro" id="IPR040459">
    <property type="entry name" value="MJ1316"/>
</dbReference>
<evidence type="ECO:0000313" key="2">
    <source>
        <dbReference type="EMBL" id="RXE56116.1"/>
    </source>
</evidence>
<protein>
    <recommendedName>
        <fullName evidence="1">MJ1316 RNA cyclic group end recognition domain-containing protein</fullName>
    </recommendedName>
</protein>
<name>A0A498H2D6_9EURY</name>
<accession>A0A498H2D6</accession>
<organism evidence="2 3">
    <name type="scientific">Methanoculleus taiwanensis</name>
    <dbReference type="NCBI Taxonomy" id="1550565"/>
    <lineage>
        <taxon>Archaea</taxon>
        <taxon>Methanobacteriati</taxon>
        <taxon>Methanobacteriota</taxon>
        <taxon>Stenosarchaea group</taxon>
        <taxon>Methanomicrobia</taxon>
        <taxon>Methanomicrobiales</taxon>
        <taxon>Methanomicrobiaceae</taxon>
        <taxon>Methanoculleus</taxon>
    </lineage>
</organism>
<dbReference type="AlphaFoldDB" id="A0A498H2D6"/>
<keyword evidence="3" id="KW-1185">Reference proteome</keyword>
<dbReference type="RefSeq" id="WP_128693847.1">
    <property type="nucleotide sequence ID" value="NZ_LHQS01000002.1"/>
</dbReference>
<feature type="domain" description="MJ1316 RNA cyclic group end recognition" evidence="1">
    <location>
        <begin position="1"/>
        <end position="80"/>
    </location>
</feature>
<dbReference type="Pfam" id="PF04457">
    <property type="entry name" value="MJ1316"/>
    <property type="match status" value="1"/>
</dbReference>
<reference evidence="2 3" key="1">
    <citation type="journal article" date="2015" name="Int. J. Syst. Evol. Microbiol.">
        <title>Methanoculleus taiwanensis sp. nov., a methanogen isolated from deep marine sediment at the deformation front area near Taiwan.</title>
        <authorList>
            <person name="Weng C.Y."/>
            <person name="Chen S.C."/>
            <person name="Lai M.C."/>
            <person name="Wu S.Y."/>
            <person name="Lin S."/>
            <person name="Yang T.F."/>
            <person name="Chen P.C."/>
        </authorList>
    </citation>
    <scope>NUCLEOTIDE SEQUENCE [LARGE SCALE GENOMIC DNA]</scope>
    <source>
        <strain evidence="2 3">CYW4</strain>
    </source>
</reference>
<evidence type="ECO:0000313" key="3">
    <source>
        <dbReference type="Proteomes" id="UP000290932"/>
    </source>
</evidence>
<comment type="caution">
    <text evidence="2">The sequence shown here is derived from an EMBL/GenBank/DDBJ whole genome shotgun (WGS) entry which is preliminary data.</text>
</comment>
<sequence length="88" mass="9831">MRTSHRLLLRLYHDPECDFARVSLTYVNRGAPGGVSSVEGGAIRKLDAYYFEVDSGDRVTCIPYHRLAEIRYAGRVVWSRAPAGSDEG</sequence>
<dbReference type="OrthoDB" id="14794at2157"/>
<gene>
    <name evidence="2" type="ORF">ABH15_08030</name>
</gene>
<dbReference type="Proteomes" id="UP000290932">
    <property type="component" value="Unassembled WGS sequence"/>
</dbReference>
<proteinExistence type="predicted"/>